<dbReference type="InterPro" id="IPR011762">
    <property type="entry name" value="COA_CT_N"/>
</dbReference>
<keyword evidence="4" id="KW-1185">Reference proteome</keyword>
<dbReference type="InterPro" id="IPR029045">
    <property type="entry name" value="ClpP/crotonase-like_dom_sf"/>
</dbReference>
<dbReference type="PATRIC" id="fig|768706.3.peg.1395"/>
<dbReference type="GO" id="GO:0016740">
    <property type="term" value="F:transferase activity"/>
    <property type="evidence" value="ECO:0007669"/>
    <property type="project" value="UniProtKB-KW"/>
</dbReference>
<feature type="domain" description="CoA carboxyltransferase C-terminal" evidence="2">
    <location>
        <begin position="266"/>
        <end position="499"/>
    </location>
</feature>
<dbReference type="InterPro" id="IPR011763">
    <property type="entry name" value="COA_CT_C"/>
</dbReference>
<dbReference type="GO" id="GO:0006552">
    <property type="term" value="P:L-leucine catabolic process"/>
    <property type="evidence" value="ECO:0007669"/>
    <property type="project" value="TreeGrafter"/>
</dbReference>
<dbReference type="Pfam" id="PF01039">
    <property type="entry name" value="Carboxyl_trans"/>
    <property type="match status" value="1"/>
</dbReference>
<dbReference type="PANTHER" id="PTHR22855">
    <property type="entry name" value="ACETYL, PROPIONYL, PYRUVATE, AND GLUTACONYL CARBOXYLASE-RELATED"/>
    <property type="match status" value="1"/>
</dbReference>
<dbReference type="Proteomes" id="UP000006346">
    <property type="component" value="Chromosome"/>
</dbReference>
<evidence type="ECO:0000259" key="2">
    <source>
        <dbReference type="PROSITE" id="PS50989"/>
    </source>
</evidence>
<reference evidence="4" key="1">
    <citation type="submission" date="2011-11" db="EMBL/GenBank/DDBJ databases">
        <title>Complete sequence of Desulfosporosinus orientis DSM 765.</title>
        <authorList>
            <person name="Lucas S."/>
            <person name="Han J."/>
            <person name="Lapidus A."/>
            <person name="Cheng J.-F."/>
            <person name="Goodwin L."/>
            <person name="Pitluck S."/>
            <person name="Peters L."/>
            <person name="Ovchinnikova G."/>
            <person name="Teshima H."/>
            <person name="Detter J.C."/>
            <person name="Han C."/>
            <person name="Tapia R."/>
            <person name="Land M."/>
            <person name="Hauser L."/>
            <person name="Kyrpides N."/>
            <person name="Ivanova N."/>
            <person name="Pagani I."/>
            <person name="Pester M."/>
            <person name="Spring S."/>
            <person name="Ollivier B."/>
            <person name="Rattei T."/>
            <person name="Klenk H.-P."/>
            <person name="Wagner M."/>
            <person name="Loy A."/>
            <person name="Woyke T."/>
        </authorList>
    </citation>
    <scope>NUCLEOTIDE SEQUENCE [LARGE SCALE GENOMIC DNA]</scope>
    <source>
        <strain evidence="4">ATCC 19365 / DSM 765 / NCIMB 8382 / VKM B-1628</strain>
    </source>
</reference>
<dbReference type="InterPro" id="IPR045190">
    <property type="entry name" value="MCCB/AccD1-like"/>
</dbReference>
<dbReference type="Gene3D" id="3.90.226.10">
    <property type="entry name" value="2-enoyl-CoA Hydratase, Chain A, domain 1"/>
    <property type="match status" value="2"/>
</dbReference>
<dbReference type="SUPFAM" id="SSF52096">
    <property type="entry name" value="ClpP/crotonase"/>
    <property type="match status" value="2"/>
</dbReference>
<dbReference type="GO" id="GO:1905202">
    <property type="term" value="C:methylcrotonoyl-CoA carboxylase complex"/>
    <property type="evidence" value="ECO:0007669"/>
    <property type="project" value="TreeGrafter"/>
</dbReference>
<dbReference type="eggNOG" id="COG4799">
    <property type="taxonomic scope" value="Bacteria"/>
</dbReference>
<evidence type="ECO:0000259" key="1">
    <source>
        <dbReference type="PROSITE" id="PS50980"/>
    </source>
</evidence>
<keyword evidence="3" id="KW-0808">Transferase</keyword>
<dbReference type="EMBL" id="CP003108">
    <property type="protein sequence ID" value="AET67067.1"/>
    <property type="molecule type" value="Genomic_DNA"/>
</dbReference>
<dbReference type="InterPro" id="IPR034733">
    <property type="entry name" value="AcCoA_carboxyl_beta"/>
</dbReference>
<dbReference type="PROSITE" id="PS50980">
    <property type="entry name" value="COA_CT_NTER"/>
    <property type="match status" value="1"/>
</dbReference>
<feature type="domain" description="CoA carboxyltransferase N-terminal" evidence="1">
    <location>
        <begin position="5"/>
        <end position="261"/>
    </location>
</feature>
<sequence>MPKGMVITMDERQEKYLSELERIRKGGPEKYHLTLKKQNKLFVRDRLNLLFDESSILEEGTFSNCLDPELPEDGNIVGMAKINGRLVCFAAADFTVKAGSWGAKGVQKLLYIQEKALSMKLPIIYLVDSAGARITDQKEVFPGRNHIGRVFYNQIKMSGIIPQITILFGVSPAGAAYLPAFSDLVIMVEGKASAFLGSPRMVEAVIGEKVSLEDLGGARMHCNVSGLGDVLAKDDTHAIELCKNYFAFLPQSCLEKPVSVAAKDPAEGRPIAEIIPHNQNQPFDMYELIDRIVDEGSFLEYKALFAQELITGWARIKGEAVGIVANQSKVKGGTLFVDSSDKGARFIWFCSAYNIPLVFLADIPGYMVGSQVERAGIIRHGAKMISAVSEATVPKITVVVRKCYGAGLYAMAGPAFGTDSVLALPTALIAVMGPEAAVKAVYSNKIDELEGEARLAFMNQKKEEYSDNINIYGLASELIVDQLIDFEGIRKELSYRLEAYRSKVRVWPQKNNPIHPV</sequence>
<evidence type="ECO:0000313" key="3">
    <source>
        <dbReference type="EMBL" id="AET67067.1"/>
    </source>
</evidence>
<evidence type="ECO:0000313" key="4">
    <source>
        <dbReference type="Proteomes" id="UP000006346"/>
    </source>
</evidence>
<accession>G7W8C7</accession>
<reference evidence="3 4" key="2">
    <citation type="journal article" date="2012" name="J. Bacteriol.">
        <title>Complete genome sequences of Desulfosporosinus orientis DSM765T, Desulfosporosinus youngiae DSM17734T, Desulfosporosinus meridiei DSM13257T, and Desulfosporosinus acidiphilus DSM22704T.</title>
        <authorList>
            <person name="Pester M."/>
            <person name="Brambilla E."/>
            <person name="Alazard D."/>
            <person name="Rattei T."/>
            <person name="Weinmaier T."/>
            <person name="Han J."/>
            <person name="Lucas S."/>
            <person name="Lapidus A."/>
            <person name="Cheng J.F."/>
            <person name="Goodwin L."/>
            <person name="Pitluck S."/>
            <person name="Peters L."/>
            <person name="Ovchinnikova G."/>
            <person name="Teshima H."/>
            <person name="Detter J.C."/>
            <person name="Han C.S."/>
            <person name="Tapia R."/>
            <person name="Land M.L."/>
            <person name="Hauser L."/>
            <person name="Kyrpides N.C."/>
            <person name="Ivanova N.N."/>
            <person name="Pagani I."/>
            <person name="Huntmann M."/>
            <person name="Wei C.L."/>
            <person name="Davenport K.W."/>
            <person name="Daligault H."/>
            <person name="Chain P.S."/>
            <person name="Chen A."/>
            <person name="Mavromatis K."/>
            <person name="Markowitz V."/>
            <person name="Szeto E."/>
            <person name="Mikhailova N."/>
            <person name="Pati A."/>
            <person name="Wagner M."/>
            <person name="Woyke T."/>
            <person name="Ollivier B."/>
            <person name="Klenk H.P."/>
            <person name="Spring S."/>
            <person name="Loy A."/>
        </authorList>
    </citation>
    <scope>NUCLEOTIDE SEQUENCE [LARGE SCALE GENOMIC DNA]</scope>
    <source>
        <strain evidence="4">ATCC 19365 / DSM 765 / NCIMB 8382 / VKM B-1628</strain>
    </source>
</reference>
<dbReference type="PANTHER" id="PTHR22855:SF13">
    <property type="entry name" value="METHYLCROTONOYL-COA CARBOXYLASE BETA CHAIN, MITOCHONDRIAL"/>
    <property type="match status" value="1"/>
</dbReference>
<dbReference type="STRING" id="768706.Desor_1409"/>
<dbReference type="GO" id="GO:0004485">
    <property type="term" value="F:methylcrotonoyl-CoA carboxylase activity"/>
    <property type="evidence" value="ECO:0007669"/>
    <property type="project" value="TreeGrafter"/>
</dbReference>
<dbReference type="KEGG" id="dor:Desor_1409"/>
<name>G7W8C7_DESOD</name>
<dbReference type="PROSITE" id="PS50989">
    <property type="entry name" value="COA_CT_CTER"/>
    <property type="match status" value="1"/>
</dbReference>
<organism evidence="3 4">
    <name type="scientific">Desulfosporosinus orientis (strain ATCC 19365 / DSM 765 / NCIMB 8382 / VKM B-1628 / Singapore I)</name>
    <name type="common">Desulfotomaculum orientis</name>
    <dbReference type="NCBI Taxonomy" id="768706"/>
    <lineage>
        <taxon>Bacteria</taxon>
        <taxon>Bacillati</taxon>
        <taxon>Bacillota</taxon>
        <taxon>Clostridia</taxon>
        <taxon>Eubacteriales</taxon>
        <taxon>Desulfitobacteriaceae</taxon>
        <taxon>Desulfosporosinus</taxon>
    </lineage>
</organism>
<proteinExistence type="predicted"/>
<dbReference type="AlphaFoldDB" id="G7W8C7"/>
<gene>
    <name evidence="3" type="ordered locus">Desor_1409</name>
</gene>
<protein>
    <submittedName>
        <fullName evidence="3">Acetyl-CoA carboxylase, carboxyltransferase component (Subunits alpha and beta)</fullName>
    </submittedName>
</protein>
<dbReference type="HOGENOM" id="CLU_018822_6_1_9"/>